<organism evidence="6 7">
    <name type="scientific">Helianthus annuus</name>
    <name type="common">Common sunflower</name>
    <dbReference type="NCBI Taxonomy" id="4232"/>
    <lineage>
        <taxon>Eukaryota</taxon>
        <taxon>Viridiplantae</taxon>
        <taxon>Streptophyta</taxon>
        <taxon>Embryophyta</taxon>
        <taxon>Tracheophyta</taxon>
        <taxon>Spermatophyta</taxon>
        <taxon>Magnoliopsida</taxon>
        <taxon>eudicotyledons</taxon>
        <taxon>Gunneridae</taxon>
        <taxon>Pentapetalae</taxon>
        <taxon>asterids</taxon>
        <taxon>campanulids</taxon>
        <taxon>Asterales</taxon>
        <taxon>Asteraceae</taxon>
        <taxon>Asteroideae</taxon>
        <taxon>Heliantheae alliance</taxon>
        <taxon>Heliantheae</taxon>
        <taxon>Helianthus</taxon>
    </lineage>
</organism>
<proteinExistence type="inferred from homology"/>
<dbReference type="InterPro" id="IPR015425">
    <property type="entry name" value="FH2_Formin"/>
</dbReference>
<dbReference type="Proteomes" id="UP000215914">
    <property type="component" value="Chromosome 17"/>
</dbReference>
<keyword evidence="4" id="KW-1133">Transmembrane helix</keyword>
<keyword evidence="4" id="KW-0812">Transmembrane</keyword>
<protein>
    <recommendedName>
        <fullName evidence="2">Formin-like protein</fullName>
    </recommendedName>
</protein>
<sequence length="783" mass="87011">MRFLKIKKPMGVIRVRLFGIFLAVFCMFVTGCCGGSRRIAKEDFSQDTAEKVWMCCRKELEEITKTVKHFNQYSNRNPKLSKRILKRSLLLYLKSKRSPSSISGRDECEECISKLYNQNIQSGNFHKRRYRYHQRRKARPHGSLSSARKDSIVVEKPANGVDVKPPDHVILIGIAVSTAVASLALFVLLLFCCLGGDERKVGSEFEEKDEKPVVDIHPGHVSGSSQTSQAFEGNNDSINSSSTNNLSGNAASQTPEVGKLPLPPGRSAPPPPAPPKPPAPKAPPPPPTPGARPPAPPKAGNMKRPPGPPRAPAASGDENDPSASSNSSKTKLKPLFWDKMNTSPNSSMVWNEVKAGSFQLDEEMMESLFGFASAQCKGNRGKPASTANSQPKLIQIIDPRKAQNLAITLKALTVTAETVCNALKEGTDLPVQLISTLIKMPPTQEEEVKLRLYDGDFGLLGPADQLLKLMIEIPFVYKRLEALLFMSSLHEESSPLKESFATLEVACTKLKNSRLFLKLLEAVLKTGNRMNVGTYRGGAQAIKLDTLLKLSDVKGTDGKTTLLTFVVQEIIRSEGMKTAPSKNNNTDKETTEEQSPEYYWKLGLEVVSQLSNELRDVKKAAVIDGDYITSTVLKLGNMLNKTKDLIKNELNTYEEAMEFCEAFNGFMERAETEITWMLEEEKRIMALVKSTGDYFHGNSAKDEGIRLFVIVRDFLKLLDKVCTEIKKTTEMNSKKRNVPDGKKESLSQETRQQKWSNIRDKLFPALKDRKIDYSSSDDEDMSP</sequence>
<dbReference type="AlphaFoldDB" id="A0A251RXG9"/>
<evidence type="ECO:0000256" key="3">
    <source>
        <dbReference type="SAM" id="MobiDB-lite"/>
    </source>
</evidence>
<evidence type="ECO:0000313" key="7">
    <source>
        <dbReference type="Proteomes" id="UP000215914"/>
    </source>
</evidence>
<dbReference type="PANTHER" id="PTHR23213">
    <property type="entry name" value="FORMIN-RELATED"/>
    <property type="match status" value="1"/>
</dbReference>
<evidence type="ECO:0000256" key="2">
    <source>
        <dbReference type="RuleBase" id="RU361260"/>
    </source>
</evidence>
<dbReference type="GO" id="GO:0030036">
    <property type="term" value="P:actin cytoskeleton organization"/>
    <property type="evidence" value="ECO:0000318"/>
    <property type="project" value="GO_Central"/>
</dbReference>
<feature type="compositionally biased region" description="Basic and acidic residues" evidence="3">
    <location>
        <begin position="203"/>
        <end position="218"/>
    </location>
</feature>
<dbReference type="InterPro" id="IPR027643">
    <property type="entry name" value="Formin-like_plant"/>
</dbReference>
<keyword evidence="4" id="KW-0472">Membrane</keyword>
<feature type="domain" description="FH2" evidence="5">
    <location>
        <begin position="322"/>
        <end position="744"/>
    </location>
</feature>
<dbReference type="STRING" id="4232.A0A251RXG9"/>
<evidence type="ECO:0000313" key="6">
    <source>
        <dbReference type="EMBL" id="OTF87609.1"/>
    </source>
</evidence>
<dbReference type="SMART" id="SM00498">
    <property type="entry name" value="FH2"/>
    <property type="match status" value="1"/>
</dbReference>
<dbReference type="Pfam" id="PF02181">
    <property type="entry name" value="FH2"/>
    <property type="match status" value="1"/>
</dbReference>
<feature type="compositionally biased region" description="Low complexity" evidence="3">
    <location>
        <begin position="234"/>
        <end position="252"/>
    </location>
</feature>
<name>A0A251RXG9_HELAN</name>
<evidence type="ECO:0000256" key="1">
    <source>
        <dbReference type="ARBA" id="ARBA00025793"/>
    </source>
</evidence>
<feature type="compositionally biased region" description="Polar residues" evidence="3">
    <location>
        <begin position="747"/>
        <end position="756"/>
    </location>
</feature>
<reference evidence="7" key="1">
    <citation type="journal article" date="2017" name="Nature">
        <title>The sunflower genome provides insights into oil metabolism, flowering and Asterid evolution.</title>
        <authorList>
            <person name="Badouin H."/>
            <person name="Gouzy J."/>
            <person name="Grassa C.J."/>
            <person name="Murat F."/>
            <person name="Staton S.E."/>
            <person name="Cottret L."/>
            <person name="Lelandais-Briere C."/>
            <person name="Owens G.L."/>
            <person name="Carrere S."/>
            <person name="Mayjonade B."/>
            <person name="Legrand L."/>
            <person name="Gill N."/>
            <person name="Kane N.C."/>
            <person name="Bowers J.E."/>
            <person name="Hubner S."/>
            <person name="Bellec A."/>
            <person name="Berard A."/>
            <person name="Berges H."/>
            <person name="Blanchet N."/>
            <person name="Boniface M.C."/>
            <person name="Brunel D."/>
            <person name="Catrice O."/>
            <person name="Chaidir N."/>
            <person name="Claudel C."/>
            <person name="Donnadieu C."/>
            <person name="Faraut T."/>
            <person name="Fievet G."/>
            <person name="Helmstetter N."/>
            <person name="King M."/>
            <person name="Knapp S.J."/>
            <person name="Lai Z."/>
            <person name="Le Paslier M.C."/>
            <person name="Lippi Y."/>
            <person name="Lorenzon L."/>
            <person name="Mandel J.R."/>
            <person name="Marage G."/>
            <person name="Marchand G."/>
            <person name="Marquand E."/>
            <person name="Bret-Mestries E."/>
            <person name="Morien E."/>
            <person name="Nambeesan S."/>
            <person name="Nguyen T."/>
            <person name="Pegot-Espagnet P."/>
            <person name="Pouilly N."/>
            <person name="Raftis F."/>
            <person name="Sallet E."/>
            <person name="Schiex T."/>
            <person name="Thomas J."/>
            <person name="Vandecasteele C."/>
            <person name="Vares D."/>
            <person name="Vear F."/>
            <person name="Vautrin S."/>
            <person name="Crespi M."/>
            <person name="Mangin B."/>
            <person name="Burke J.M."/>
            <person name="Salse J."/>
            <person name="Munos S."/>
            <person name="Vincourt P."/>
            <person name="Rieseberg L.H."/>
            <person name="Langlade N.B."/>
        </authorList>
    </citation>
    <scope>NUCLEOTIDE SEQUENCE [LARGE SCALE GENOMIC DNA]</scope>
    <source>
        <strain evidence="7">cv. SF193</strain>
    </source>
</reference>
<keyword evidence="7" id="KW-1185">Reference proteome</keyword>
<evidence type="ECO:0000256" key="4">
    <source>
        <dbReference type="SAM" id="Phobius"/>
    </source>
</evidence>
<feature type="compositionally biased region" description="Basic and acidic residues" evidence="3">
    <location>
        <begin position="730"/>
        <end position="746"/>
    </location>
</feature>
<dbReference type="GO" id="GO:0051015">
    <property type="term" value="F:actin filament binding"/>
    <property type="evidence" value="ECO:0000318"/>
    <property type="project" value="GO_Central"/>
</dbReference>
<evidence type="ECO:0000259" key="5">
    <source>
        <dbReference type="PROSITE" id="PS51444"/>
    </source>
</evidence>
<feature type="compositionally biased region" description="Polar residues" evidence="3">
    <location>
        <begin position="222"/>
        <end position="232"/>
    </location>
</feature>
<dbReference type="InterPro" id="IPR042201">
    <property type="entry name" value="FH2_Formin_sf"/>
</dbReference>
<dbReference type="Gene3D" id="1.20.58.2220">
    <property type="entry name" value="Formin, FH2 domain"/>
    <property type="match status" value="1"/>
</dbReference>
<dbReference type="GO" id="GO:0005856">
    <property type="term" value="C:cytoskeleton"/>
    <property type="evidence" value="ECO:0000318"/>
    <property type="project" value="GO_Central"/>
</dbReference>
<dbReference type="EMBL" id="CM007906">
    <property type="protein sequence ID" value="OTF87609.1"/>
    <property type="molecule type" value="Genomic_DNA"/>
</dbReference>
<feature type="transmembrane region" description="Helical" evidence="4">
    <location>
        <begin position="169"/>
        <end position="194"/>
    </location>
</feature>
<dbReference type="PROSITE" id="PS51257">
    <property type="entry name" value="PROKAR_LIPOPROTEIN"/>
    <property type="match status" value="1"/>
</dbReference>
<dbReference type="SUPFAM" id="SSF101447">
    <property type="entry name" value="Formin homology 2 domain (FH2 domain)"/>
    <property type="match status" value="1"/>
</dbReference>
<dbReference type="InParanoid" id="A0A251RXG9"/>
<feature type="region of interest" description="Disordered" evidence="3">
    <location>
        <begin position="203"/>
        <end position="335"/>
    </location>
</feature>
<feature type="region of interest" description="Disordered" evidence="3">
    <location>
        <begin position="730"/>
        <end position="761"/>
    </location>
</feature>
<dbReference type="PANTHER" id="PTHR23213:SF376">
    <property type="entry name" value="FORMIN-LIKE PROTEIN"/>
    <property type="match status" value="1"/>
</dbReference>
<dbReference type="GO" id="GO:0045010">
    <property type="term" value="P:actin nucleation"/>
    <property type="evidence" value="ECO:0007669"/>
    <property type="project" value="InterPro"/>
</dbReference>
<feature type="compositionally biased region" description="Pro residues" evidence="3">
    <location>
        <begin position="261"/>
        <end position="297"/>
    </location>
</feature>
<comment type="similarity">
    <text evidence="1">Belongs to the formin-like family. Class-I subfamily.</text>
</comment>
<accession>A0A251RXG9</accession>
<dbReference type="PROSITE" id="PS51444">
    <property type="entry name" value="FH2"/>
    <property type="match status" value="1"/>
</dbReference>
<gene>
    <name evidence="6" type="ORF">HannXRQ_Chr17g0563761</name>
</gene>
<dbReference type="OMA" id="MQEDSHQ"/>